<proteinExistence type="predicted"/>
<reference evidence="1" key="2">
    <citation type="submission" date="2020-09" db="EMBL/GenBank/DDBJ databases">
        <authorList>
            <person name="Sun Q."/>
            <person name="Ohkuma M."/>
        </authorList>
    </citation>
    <scope>NUCLEOTIDE SEQUENCE</scope>
    <source>
        <strain evidence="1">JCM 4646</strain>
    </source>
</reference>
<reference evidence="1" key="1">
    <citation type="journal article" date="2014" name="Int. J. Syst. Evol. Microbiol.">
        <title>Complete genome sequence of Corynebacterium casei LMG S-19264T (=DSM 44701T), isolated from a smear-ripened cheese.</title>
        <authorList>
            <consortium name="US DOE Joint Genome Institute (JGI-PGF)"/>
            <person name="Walter F."/>
            <person name="Albersmeier A."/>
            <person name="Kalinowski J."/>
            <person name="Ruckert C."/>
        </authorList>
    </citation>
    <scope>NUCLEOTIDE SEQUENCE</scope>
    <source>
        <strain evidence="1">JCM 4646</strain>
    </source>
</reference>
<dbReference type="AlphaFoldDB" id="A0A918YVG4"/>
<dbReference type="EMBL" id="BNBO01000087">
    <property type="protein sequence ID" value="GHE25865.1"/>
    <property type="molecule type" value="Genomic_DNA"/>
</dbReference>
<protein>
    <submittedName>
        <fullName evidence="1">Uncharacterized protein</fullName>
    </submittedName>
</protein>
<dbReference type="Proteomes" id="UP000617734">
    <property type="component" value="Unassembled WGS sequence"/>
</dbReference>
<evidence type="ECO:0000313" key="2">
    <source>
        <dbReference type="Proteomes" id="UP000617734"/>
    </source>
</evidence>
<gene>
    <name evidence="1" type="ORF">GCM10018781_77840</name>
</gene>
<keyword evidence="2" id="KW-1185">Reference proteome</keyword>
<accession>A0A918YVG4</accession>
<evidence type="ECO:0000313" key="1">
    <source>
        <dbReference type="EMBL" id="GHE25865.1"/>
    </source>
</evidence>
<comment type="caution">
    <text evidence="1">The sequence shown here is derived from an EMBL/GenBank/DDBJ whole genome shotgun (WGS) entry which is preliminary data.</text>
</comment>
<sequence length="86" mass="9125">MVAEAAPAVVIAAPPASSAAAAARESERFAFMELIAFHKGAVPATAPLSLPVGGRRGAEGRRRSRAWRPARWGVPSDRTELPDYRS</sequence>
<organism evidence="1 2">
    <name type="scientific">Kitasatospora indigofera</name>
    <dbReference type="NCBI Taxonomy" id="67307"/>
    <lineage>
        <taxon>Bacteria</taxon>
        <taxon>Bacillati</taxon>
        <taxon>Actinomycetota</taxon>
        <taxon>Actinomycetes</taxon>
        <taxon>Kitasatosporales</taxon>
        <taxon>Streptomycetaceae</taxon>
        <taxon>Kitasatospora</taxon>
    </lineage>
</organism>
<name>A0A918YVG4_9ACTN</name>